<dbReference type="EMBL" id="CP017101">
    <property type="protein sequence ID" value="APO68883.1"/>
    <property type="molecule type" value="Genomic_DNA"/>
</dbReference>
<gene>
    <name evidence="1" type="ORF">IE4872_CH03283</name>
</gene>
<accession>A0A1L5NLW6</accession>
<dbReference type="STRING" id="56730.IE4872_CH03283"/>
<dbReference type="RefSeq" id="WP_074069446.1">
    <property type="nucleotide sequence ID" value="NZ_CP017101.1"/>
</dbReference>
<name>A0A1L5NLW6_9HYPH</name>
<organism evidence="1 2">
    <name type="scientific">Rhizobium gallicum</name>
    <dbReference type="NCBI Taxonomy" id="56730"/>
    <lineage>
        <taxon>Bacteria</taxon>
        <taxon>Pseudomonadati</taxon>
        <taxon>Pseudomonadota</taxon>
        <taxon>Alphaproteobacteria</taxon>
        <taxon>Hyphomicrobiales</taxon>
        <taxon>Rhizobiaceae</taxon>
        <taxon>Rhizobium/Agrobacterium group</taxon>
        <taxon>Rhizobium</taxon>
    </lineage>
</organism>
<sequence length="67" mass="7615">MKTISSPAAAAPAPVPSLFSEMISWKTRLFIPVTEDGSAILARPMQRHRMIDVTRRSRERLDHVDRL</sequence>
<proteinExistence type="predicted"/>
<evidence type="ECO:0000313" key="2">
    <source>
        <dbReference type="Proteomes" id="UP000184749"/>
    </source>
</evidence>
<evidence type="ECO:0000313" key="1">
    <source>
        <dbReference type="EMBL" id="APO68883.1"/>
    </source>
</evidence>
<protein>
    <submittedName>
        <fullName evidence="1">Uncharacterized protein</fullName>
    </submittedName>
</protein>
<reference evidence="1 2" key="1">
    <citation type="submission" date="2016-09" db="EMBL/GenBank/DDBJ databases">
        <title>The complete genome sequences of Rhizobium gallicum, symbiovars gallicum and phaseoli, symbionts associated to common bean (Phaseolus vulgaris).</title>
        <authorList>
            <person name="Bustos P."/>
            <person name="Santamaria R.I."/>
            <person name="Perez-Carrascal O.M."/>
            <person name="Juarez S."/>
            <person name="Lozano L."/>
            <person name="Martinez-Flores I."/>
            <person name="Martinez-Romero E."/>
            <person name="Cevallos M."/>
            <person name="Romero D."/>
            <person name="Davila G."/>
            <person name="Gonzalez V."/>
        </authorList>
    </citation>
    <scope>NUCLEOTIDE SEQUENCE [LARGE SCALE GENOMIC DNA]</scope>
    <source>
        <strain evidence="1 2">IE4872</strain>
    </source>
</reference>
<dbReference type="AlphaFoldDB" id="A0A1L5NLW6"/>
<dbReference type="Proteomes" id="UP000184749">
    <property type="component" value="Chromosome"/>
</dbReference>